<accession>A0A6C0HRI1</accession>
<reference evidence="6" key="1">
    <citation type="journal article" date="2020" name="Nature">
        <title>Giant virus diversity and host interactions through global metagenomics.</title>
        <authorList>
            <person name="Schulz F."/>
            <person name="Roux S."/>
            <person name="Paez-Espino D."/>
            <person name="Jungbluth S."/>
            <person name="Walsh D.A."/>
            <person name="Denef V.J."/>
            <person name="McMahon K.D."/>
            <person name="Konstantinidis K.T."/>
            <person name="Eloe-Fadrosh E.A."/>
            <person name="Kyrpides N.C."/>
            <person name="Woyke T."/>
        </authorList>
    </citation>
    <scope>NUCLEOTIDE SEQUENCE</scope>
    <source>
        <strain evidence="6">GVMAG-M-3300023184-165</strain>
    </source>
</reference>
<evidence type="ECO:0000256" key="1">
    <source>
        <dbReference type="ARBA" id="ARBA00022741"/>
    </source>
</evidence>
<evidence type="ECO:0000259" key="5">
    <source>
        <dbReference type="SMART" id="SM00534"/>
    </source>
</evidence>
<keyword evidence="4" id="KW-0812">Transmembrane</keyword>
<dbReference type="SMART" id="SM00534">
    <property type="entry name" value="MUTSac"/>
    <property type="match status" value="1"/>
</dbReference>
<dbReference type="GO" id="GO:0030983">
    <property type="term" value="F:mismatched DNA binding"/>
    <property type="evidence" value="ECO:0007669"/>
    <property type="project" value="InterPro"/>
</dbReference>
<dbReference type="Pfam" id="PF00488">
    <property type="entry name" value="MutS_V"/>
    <property type="match status" value="1"/>
</dbReference>
<dbReference type="AlphaFoldDB" id="A0A6C0HRI1"/>
<dbReference type="GO" id="GO:0006298">
    <property type="term" value="P:mismatch repair"/>
    <property type="evidence" value="ECO:0007669"/>
    <property type="project" value="InterPro"/>
</dbReference>
<keyword evidence="4" id="KW-0472">Membrane</keyword>
<dbReference type="PANTHER" id="PTHR11361">
    <property type="entry name" value="DNA MISMATCH REPAIR PROTEIN MUTS FAMILY MEMBER"/>
    <property type="match status" value="1"/>
</dbReference>
<name>A0A6C0HRI1_9ZZZZ</name>
<dbReference type="InterPro" id="IPR045076">
    <property type="entry name" value="MutS"/>
</dbReference>
<dbReference type="InterPro" id="IPR027417">
    <property type="entry name" value="P-loop_NTPase"/>
</dbReference>
<sequence length="601" mass="69332">MSISNIEKINDHFKLPIFYNERRMELNKNITTDLELIKTVDPSGCNPLYHYAFQPKSVFAAKVIEQIPNYYTNDIGFLKDTQKLVSSTLSTFANGTLGEKSGEKSKDGFCSTFFSEGAVGKSGMMEIWDEIKNDSGFKERYHYIDWPMWEYLNKSDYFLQIMSVYNLAAPVVSLLVPFIILIIPFFVIKAKGLSVTVNEYIEILKTIAANHAIGKLFTKFHSVKLDEKIYILLSAAFYIFSIYQNILTCWRFNDNMTKIHSHLEEIRKYIEETEQSMYKFLLNSANLSSYEKFNSVLKEKLGVLSQYKKELEIISPYKLSYRKVGELGHVLKCFYELYNEPKYNDAFLYSFGFNGYIECMEGLSENVKARHINMSKFNAKKKSNVIKKAYYPALIHNKPIKNSFKFKKNMIITGPNASGKTTTLKTALVNVIITQQFGCGFYESADINPYKHIHCYLNIPDTSGRDSLFQAEARRCKEILDIIQRNDKKETHFCVFDELYSGTNPEEAVLSAHAFMKYLIRFKTVNCILTTHFIDLCKKLDKDESIENYHMKTVCSSKTVGEDFNYTYLLEKGISSVRGGLKVLHDMNYPKEIIDDTMNSG</sequence>
<dbReference type="InterPro" id="IPR000432">
    <property type="entry name" value="DNA_mismatch_repair_MutS_C"/>
</dbReference>
<evidence type="ECO:0000256" key="2">
    <source>
        <dbReference type="ARBA" id="ARBA00022840"/>
    </source>
</evidence>
<evidence type="ECO:0000313" key="6">
    <source>
        <dbReference type="EMBL" id="QHT82503.1"/>
    </source>
</evidence>
<keyword evidence="3" id="KW-0238">DNA-binding</keyword>
<dbReference type="GO" id="GO:0005524">
    <property type="term" value="F:ATP binding"/>
    <property type="evidence" value="ECO:0007669"/>
    <property type="project" value="UniProtKB-KW"/>
</dbReference>
<dbReference type="GO" id="GO:0140664">
    <property type="term" value="F:ATP-dependent DNA damage sensor activity"/>
    <property type="evidence" value="ECO:0007669"/>
    <property type="project" value="InterPro"/>
</dbReference>
<evidence type="ECO:0000256" key="4">
    <source>
        <dbReference type="SAM" id="Phobius"/>
    </source>
</evidence>
<dbReference type="EMBL" id="MN740002">
    <property type="protein sequence ID" value="QHT82503.1"/>
    <property type="molecule type" value="Genomic_DNA"/>
</dbReference>
<keyword evidence="2" id="KW-0067">ATP-binding</keyword>
<dbReference type="PANTHER" id="PTHR11361:SF152">
    <property type="entry name" value="DNA MISMATCH REPAIR PROTEIN"/>
    <property type="match status" value="1"/>
</dbReference>
<feature type="domain" description="DNA mismatch repair proteins mutS family" evidence="5">
    <location>
        <begin position="407"/>
        <end position="599"/>
    </location>
</feature>
<dbReference type="Gene3D" id="3.40.50.300">
    <property type="entry name" value="P-loop containing nucleotide triphosphate hydrolases"/>
    <property type="match status" value="1"/>
</dbReference>
<keyword evidence="1" id="KW-0547">Nucleotide-binding</keyword>
<keyword evidence="4" id="KW-1133">Transmembrane helix</keyword>
<organism evidence="6">
    <name type="scientific">viral metagenome</name>
    <dbReference type="NCBI Taxonomy" id="1070528"/>
    <lineage>
        <taxon>unclassified sequences</taxon>
        <taxon>metagenomes</taxon>
        <taxon>organismal metagenomes</taxon>
    </lineage>
</organism>
<dbReference type="SUPFAM" id="SSF52540">
    <property type="entry name" value="P-loop containing nucleoside triphosphate hydrolases"/>
    <property type="match status" value="1"/>
</dbReference>
<evidence type="ECO:0000256" key="3">
    <source>
        <dbReference type="ARBA" id="ARBA00023125"/>
    </source>
</evidence>
<dbReference type="GO" id="GO:0005829">
    <property type="term" value="C:cytosol"/>
    <property type="evidence" value="ECO:0007669"/>
    <property type="project" value="TreeGrafter"/>
</dbReference>
<proteinExistence type="predicted"/>
<protein>
    <recommendedName>
        <fullName evidence="5">DNA mismatch repair proteins mutS family domain-containing protein</fullName>
    </recommendedName>
</protein>
<feature type="transmembrane region" description="Helical" evidence="4">
    <location>
        <begin position="164"/>
        <end position="188"/>
    </location>
</feature>
<feature type="transmembrane region" description="Helical" evidence="4">
    <location>
        <begin position="229"/>
        <end position="250"/>
    </location>
</feature>